<dbReference type="RefSeq" id="WP_084371060.1">
    <property type="nucleotide sequence ID" value="NZ_FWYF01000001.1"/>
</dbReference>
<keyword evidence="1" id="KW-0732">Signal</keyword>
<keyword evidence="3" id="KW-1185">Reference proteome</keyword>
<dbReference type="EMBL" id="FWYF01000001">
    <property type="protein sequence ID" value="SMD32401.1"/>
    <property type="molecule type" value="Genomic_DNA"/>
</dbReference>
<dbReference type="InterPro" id="IPR019619">
    <property type="entry name" value="DUF2490"/>
</dbReference>
<accession>A0A1W2G730</accession>
<dbReference type="Pfam" id="PF10677">
    <property type="entry name" value="DUF2490"/>
    <property type="match status" value="1"/>
</dbReference>
<evidence type="ECO:0008006" key="4">
    <source>
        <dbReference type="Google" id="ProtNLM"/>
    </source>
</evidence>
<protein>
    <recommendedName>
        <fullName evidence="4">DUF2490 domain-containing protein</fullName>
    </recommendedName>
</protein>
<feature type="signal peptide" evidence="1">
    <location>
        <begin position="1"/>
        <end position="23"/>
    </location>
</feature>
<name>A0A1W2G730_REIFA</name>
<feature type="chain" id="PRO_5012484219" description="DUF2490 domain-containing protein" evidence="1">
    <location>
        <begin position="24"/>
        <end position="268"/>
    </location>
</feature>
<sequence>MYYLFKPAIVCLLLCNFLGSVQAQNGVPPAEKHQVTSTGVWLGFYTKYHFNDKWAYYGEYHLRKRDGFNDMAQVYLRFGATYSLSKYVDVTVGVVNPYYWAPDQDDPNLDKVVPQFRTWEQMVFATPFDHIKLFHQIRIEQRYKRGYEKGSDFKLTHRFRYKLTLYVPLNKPAFENHTLFLSAYNEIFIQAGKSVVYNYFEDNRTFLGLGYNLMDQLQVQAGYMYTFRHFGAPNVYENRHIFRLSLYHHLDLHLDKHREHKDRTLPIH</sequence>
<evidence type="ECO:0000256" key="1">
    <source>
        <dbReference type="SAM" id="SignalP"/>
    </source>
</evidence>
<gene>
    <name evidence="2" type="ORF">SAMN04488029_0746</name>
</gene>
<organism evidence="2 3">
    <name type="scientific">Reichenbachiella faecimaris</name>
    <dbReference type="NCBI Taxonomy" id="692418"/>
    <lineage>
        <taxon>Bacteria</taxon>
        <taxon>Pseudomonadati</taxon>
        <taxon>Bacteroidota</taxon>
        <taxon>Cytophagia</taxon>
        <taxon>Cytophagales</taxon>
        <taxon>Reichenbachiellaceae</taxon>
        <taxon>Reichenbachiella</taxon>
    </lineage>
</organism>
<dbReference type="AlphaFoldDB" id="A0A1W2G730"/>
<evidence type="ECO:0000313" key="3">
    <source>
        <dbReference type="Proteomes" id="UP000192472"/>
    </source>
</evidence>
<proteinExistence type="predicted"/>
<reference evidence="2 3" key="1">
    <citation type="submission" date="2017-04" db="EMBL/GenBank/DDBJ databases">
        <authorList>
            <person name="Afonso C.L."/>
            <person name="Miller P.J."/>
            <person name="Scott M.A."/>
            <person name="Spackman E."/>
            <person name="Goraichik I."/>
            <person name="Dimitrov K.M."/>
            <person name="Suarez D.L."/>
            <person name="Swayne D.E."/>
        </authorList>
    </citation>
    <scope>NUCLEOTIDE SEQUENCE [LARGE SCALE GENOMIC DNA]</scope>
    <source>
        <strain evidence="2 3">DSM 26133</strain>
    </source>
</reference>
<evidence type="ECO:0000313" key="2">
    <source>
        <dbReference type="EMBL" id="SMD32401.1"/>
    </source>
</evidence>
<dbReference type="OrthoDB" id="1118734at2"/>
<dbReference type="Proteomes" id="UP000192472">
    <property type="component" value="Unassembled WGS sequence"/>
</dbReference>